<evidence type="ECO:0000256" key="5">
    <source>
        <dbReference type="SAM" id="Phobius"/>
    </source>
</evidence>
<comment type="caution">
    <text evidence="7">The sequence shown here is derived from an EMBL/GenBank/DDBJ whole genome shotgun (WGS) entry which is preliminary data.</text>
</comment>
<evidence type="ECO:0000256" key="1">
    <source>
        <dbReference type="ARBA" id="ARBA00004141"/>
    </source>
</evidence>
<dbReference type="PANTHER" id="PTHR33507">
    <property type="entry name" value="INNER MEMBRANE PROTEIN YBBJ"/>
    <property type="match status" value="1"/>
</dbReference>
<dbReference type="AlphaFoldDB" id="A0A3E3DZ46"/>
<evidence type="ECO:0000256" key="4">
    <source>
        <dbReference type="ARBA" id="ARBA00023136"/>
    </source>
</evidence>
<dbReference type="GO" id="GO:0005886">
    <property type="term" value="C:plasma membrane"/>
    <property type="evidence" value="ECO:0007669"/>
    <property type="project" value="TreeGrafter"/>
</dbReference>
<dbReference type="EMBL" id="QUSM01000003">
    <property type="protein sequence ID" value="RGD74503.1"/>
    <property type="molecule type" value="Genomic_DNA"/>
</dbReference>
<dbReference type="InterPro" id="IPR052165">
    <property type="entry name" value="Membrane_assoc_protease"/>
</dbReference>
<dbReference type="Gene3D" id="2.40.50.140">
    <property type="entry name" value="Nucleic acid-binding proteins"/>
    <property type="match status" value="1"/>
</dbReference>
<sequence length="152" mass="17160">MNFTSENMILIWLVLLVLFVVIEVLTTQLVSIWFAGGSLISLILSFLDVNIVIQVIVFFITSIIFLCITYPLYHKYVKSEIVPLNADSLIGMYAVVIKEINNKEAVGQVKVKGQVWSALNEIDEIIPEGEEVKIIKIEGVHVIVQKKEKERG</sequence>
<dbReference type="InterPro" id="IPR012340">
    <property type="entry name" value="NA-bd_OB-fold"/>
</dbReference>
<dbReference type="RefSeq" id="WP_117532209.1">
    <property type="nucleotide sequence ID" value="NZ_QUSM01000003.1"/>
</dbReference>
<evidence type="ECO:0000259" key="6">
    <source>
        <dbReference type="Pfam" id="PF01957"/>
    </source>
</evidence>
<feature type="transmembrane region" description="Helical" evidence="5">
    <location>
        <begin position="12"/>
        <end position="45"/>
    </location>
</feature>
<dbReference type="Proteomes" id="UP000261212">
    <property type="component" value="Unassembled WGS sequence"/>
</dbReference>
<keyword evidence="3 5" id="KW-1133">Transmembrane helix</keyword>
<keyword evidence="4 5" id="KW-0472">Membrane</keyword>
<dbReference type="SUPFAM" id="SSF141322">
    <property type="entry name" value="NfeD domain-like"/>
    <property type="match status" value="1"/>
</dbReference>
<evidence type="ECO:0000256" key="3">
    <source>
        <dbReference type="ARBA" id="ARBA00022989"/>
    </source>
</evidence>
<gene>
    <name evidence="7" type="ORF">DW687_07030</name>
</gene>
<protein>
    <submittedName>
        <fullName evidence="7">NfeD family protein</fullName>
    </submittedName>
</protein>
<evidence type="ECO:0000313" key="7">
    <source>
        <dbReference type="EMBL" id="RGD74503.1"/>
    </source>
</evidence>
<name>A0A3E3DZ46_9FIRM</name>
<comment type="subcellular location">
    <subcellularLocation>
        <location evidence="1">Membrane</location>
        <topology evidence="1">Multi-pass membrane protein</topology>
    </subcellularLocation>
</comment>
<dbReference type="InterPro" id="IPR002810">
    <property type="entry name" value="NfeD-like_C"/>
</dbReference>
<evidence type="ECO:0000313" key="8">
    <source>
        <dbReference type="Proteomes" id="UP000261212"/>
    </source>
</evidence>
<dbReference type="PANTHER" id="PTHR33507:SF3">
    <property type="entry name" value="INNER MEMBRANE PROTEIN YBBJ"/>
    <property type="match status" value="1"/>
</dbReference>
<accession>A0A3E3DZ46</accession>
<proteinExistence type="predicted"/>
<feature type="transmembrane region" description="Helical" evidence="5">
    <location>
        <begin position="51"/>
        <end position="73"/>
    </location>
</feature>
<reference evidence="7 8" key="1">
    <citation type="submission" date="2018-08" db="EMBL/GenBank/DDBJ databases">
        <title>A genome reference for cultivated species of the human gut microbiota.</title>
        <authorList>
            <person name="Zou Y."/>
            <person name="Xue W."/>
            <person name="Luo G."/>
        </authorList>
    </citation>
    <scope>NUCLEOTIDE SEQUENCE [LARGE SCALE GENOMIC DNA]</scope>
    <source>
        <strain evidence="7 8">AM25-6</strain>
    </source>
</reference>
<feature type="domain" description="NfeD-like C-terminal" evidence="6">
    <location>
        <begin position="86"/>
        <end position="146"/>
    </location>
</feature>
<keyword evidence="2 5" id="KW-0812">Transmembrane</keyword>
<dbReference type="Pfam" id="PF01957">
    <property type="entry name" value="NfeD"/>
    <property type="match status" value="1"/>
</dbReference>
<organism evidence="7 8">
    <name type="scientific">Anaerofustis stercorihominis</name>
    <dbReference type="NCBI Taxonomy" id="214853"/>
    <lineage>
        <taxon>Bacteria</taxon>
        <taxon>Bacillati</taxon>
        <taxon>Bacillota</taxon>
        <taxon>Clostridia</taxon>
        <taxon>Eubacteriales</taxon>
        <taxon>Eubacteriaceae</taxon>
        <taxon>Anaerofustis</taxon>
    </lineage>
</organism>
<evidence type="ECO:0000256" key="2">
    <source>
        <dbReference type="ARBA" id="ARBA00022692"/>
    </source>
</evidence>